<dbReference type="SMART" id="SM00967">
    <property type="entry name" value="SpoU_sub_bind"/>
    <property type="match status" value="1"/>
</dbReference>
<keyword evidence="3" id="KW-0808">Transferase</keyword>
<dbReference type="Pfam" id="PF22435">
    <property type="entry name" value="MRM3-like_sub_bind"/>
    <property type="match status" value="1"/>
</dbReference>
<dbReference type="GO" id="GO:0008168">
    <property type="term" value="F:methyltransferase activity"/>
    <property type="evidence" value="ECO:0007669"/>
    <property type="project" value="UniProtKB-KW"/>
</dbReference>
<dbReference type="SUPFAM" id="SSF55315">
    <property type="entry name" value="L30e-like"/>
    <property type="match status" value="1"/>
</dbReference>
<dbReference type="Proteomes" id="UP001204798">
    <property type="component" value="Unassembled WGS sequence"/>
</dbReference>
<dbReference type="InterPro" id="IPR029028">
    <property type="entry name" value="Alpha/beta_knot_MTases"/>
</dbReference>
<name>A0ABT2EMJ0_9BACT</name>
<evidence type="ECO:0000256" key="3">
    <source>
        <dbReference type="ARBA" id="ARBA00022679"/>
    </source>
</evidence>
<dbReference type="InterPro" id="IPR051259">
    <property type="entry name" value="rRNA_Methyltransferase"/>
</dbReference>
<feature type="domain" description="RNA 2-O ribose methyltransferase substrate binding" evidence="4">
    <location>
        <begin position="33"/>
        <end position="110"/>
    </location>
</feature>
<evidence type="ECO:0000256" key="2">
    <source>
        <dbReference type="ARBA" id="ARBA00022603"/>
    </source>
</evidence>
<dbReference type="PANTHER" id="PTHR43191">
    <property type="entry name" value="RRNA METHYLTRANSFERASE 3"/>
    <property type="match status" value="1"/>
</dbReference>
<proteinExistence type="inferred from homology"/>
<dbReference type="SUPFAM" id="SSF75217">
    <property type="entry name" value="alpha/beta knot"/>
    <property type="match status" value="1"/>
</dbReference>
<organism evidence="5 6">
    <name type="scientific">Candidatus Fervidibacter sacchari</name>
    <dbReference type="NCBI Taxonomy" id="1448929"/>
    <lineage>
        <taxon>Bacteria</taxon>
        <taxon>Candidatus Fervidibacterota</taxon>
        <taxon>Candidatus Fervidibacter</taxon>
    </lineage>
</organism>
<dbReference type="CDD" id="cd18095">
    <property type="entry name" value="SpoU-like_rRNA-MTase"/>
    <property type="match status" value="1"/>
</dbReference>
<gene>
    <name evidence="5" type="ORF">M2350_001578</name>
</gene>
<comment type="caution">
    <text evidence="5">The sequence shown here is derived from an EMBL/GenBank/DDBJ whole genome shotgun (WGS) entry which is preliminary data.</text>
</comment>
<dbReference type="InterPro" id="IPR013123">
    <property type="entry name" value="SpoU_subst-bd"/>
</dbReference>
<dbReference type="RefSeq" id="WP_259095369.1">
    <property type="nucleotide sequence ID" value="NZ_CP130454.1"/>
</dbReference>
<protein>
    <submittedName>
        <fullName evidence="5">TrmH family RNA methyltransferase</fullName>
    </submittedName>
</protein>
<evidence type="ECO:0000256" key="1">
    <source>
        <dbReference type="ARBA" id="ARBA00007228"/>
    </source>
</evidence>
<sequence>MALRLITSRQNEVYRFLKALTEPHTRKKHKAFLLEGATFVAEALEDEAWAVLTVALTPEFSETERGQRIISEAQRKRVQVVLMAPALFEEISGTETPQGVIAAVRQPQAERLERLKVPTVATALVLEGLQDPSNVGAVVRVADAVGALAVLYTKGTADPYAPKAVRSSAGSLLHVPVVPVNSVSEAVNWLRANEFQIVGTVPEGGESVFEVKFGDRVAVLIGNEARGLSEEAKRLVDLSVTIPMVGKAESLNVAVAAGIVLYEILRRRLTQPEGSAR</sequence>
<dbReference type="InterPro" id="IPR053888">
    <property type="entry name" value="MRM3-like_sub_bind"/>
</dbReference>
<dbReference type="EMBL" id="JANUCP010000002">
    <property type="protein sequence ID" value="MCS3919178.1"/>
    <property type="molecule type" value="Genomic_DNA"/>
</dbReference>
<keyword evidence="2 5" id="KW-0489">Methyltransferase</keyword>
<keyword evidence="6" id="KW-1185">Reference proteome</keyword>
<dbReference type="Gene3D" id="3.40.1280.10">
    <property type="match status" value="1"/>
</dbReference>
<dbReference type="PANTHER" id="PTHR43191:SF2">
    <property type="entry name" value="RRNA METHYLTRANSFERASE 3, MITOCHONDRIAL"/>
    <property type="match status" value="1"/>
</dbReference>
<dbReference type="InterPro" id="IPR029064">
    <property type="entry name" value="Ribosomal_eL30-like_sf"/>
</dbReference>
<reference evidence="5 6" key="1">
    <citation type="submission" date="2022-08" db="EMBL/GenBank/DDBJ databases">
        <title>Bacterial and archaeal communities from various locations to study Microbial Dark Matter (Phase II).</title>
        <authorList>
            <person name="Stepanauskas R."/>
        </authorList>
    </citation>
    <scope>NUCLEOTIDE SEQUENCE [LARGE SCALE GENOMIC DNA]</scope>
    <source>
        <strain evidence="5 6">PD1</strain>
    </source>
</reference>
<dbReference type="Gene3D" id="3.30.1330.30">
    <property type="match status" value="1"/>
</dbReference>
<dbReference type="Pfam" id="PF00588">
    <property type="entry name" value="SpoU_methylase"/>
    <property type="match status" value="1"/>
</dbReference>
<evidence type="ECO:0000259" key="4">
    <source>
        <dbReference type="SMART" id="SM00967"/>
    </source>
</evidence>
<dbReference type="InterPro" id="IPR001537">
    <property type="entry name" value="SpoU_MeTrfase"/>
</dbReference>
<evidence type="ECO:0000313" key="5">
    <source>
        <dbReference type="EMBL" id="MCS3919178.1"/>
    </source>
</evidence>
<comment type="similarity">
    <text evidence="1">Belongs to the class IV-like SAM-binding methyltransferase superfamily. RNA methyltransferase TrmH family.</text>
</comment>
<evidence type="ECO:0000313" key="6">
    <source>
        <dbReference type="Proteomes" id="UP001204798"/>
    </source>
</evidence>
<accession>A0ABT2EMJ0</accession>
<dbReference type="GO" id="GO:0032259">
    <property type="term" value="P:methylation"/>
    <property type="evidence" value="ECO:0007669"/>
    <property type="project" value="UniProtKB-KW"/>
</dbReference>
<dbReference type="InterPro" id="IPR029026">
    <property type="entry name" value="tRNA_m1G_MTases_N"/>
</dbReference>